<dbReference type="Proteomes" id="UP000596123">
    <property type="component" value="Segment"/>
</dbReference>
<sequence>MPVTMNSFLVPVSAALPFLLEDKYLRGGMRCYSTLAERDAIAAGTKKAGMLVYVSENRTLYQLQEDKTTWEKANLGGKNYKFQSPLVSAEDADGTIVVGLNSNNSIPDSPGAGYTLVSGPNNTYVWLDLTGSANKGQRLTKEYELQDYIAPGLQFDFELEMAKTCMLLEVTLNAFDIELTCHTTNDRKDVNPYLFRSSANFLTDEGVREEDGQFVKGRRFAFVSNTDAANLQYWRFKNIGTAPAKPKLTVTYLVME</sequence>
<organism evidence="1 2">
    <name type="scientific">Erwinia phage pEa_SNUABM_5</name>
    <dbReference type="NCBI Taxonomy" id="2797313"/>
    <lineage>
        <taxon>Viruses</taxon>
        <taxon>Duplodnaviria</taxon>
        <taxon>Heunggongvirae</taxon>
        <taxon>Uroviricota</taxon>
        <taxon>Caudoviricetes</taxon>
        <taxon>Rivsvirus</taxon>
        <taxon>Rivsvirus SNUABM5</taxon>
    </lineage>
</organism>
<proteinExistence type="predicted"/>
<reference evidence="1 2" key="1">
    <citation type="submission" date="2020-12" db="EMBL/GenBank/DDBJ databases">
        <title>Complete genome sequence of Erwinia phage pEa_SNUABM_5.</title>
        <authorList>
            <person name="Kim S.G."/>
            <person name="Lee S.B."/>
            <person name="Kwon J."/>
            <person name="Park S.C."/>
        </authorList>
    </citation>
    <scope>NUCLEOTIDE SEQUENCE [LARGE SCALE GENOMIC DNA]</scope>
</reference>
<evidence type="ECO:0000313" key="1">
    <source>
        <dbReference type="EMBL" id="QQO90302.1"/>
    </source>
</evidence>
<gene>
    <name evidence="1" type="ORF">pEaSNUABM5_00160</name>
</gene>
<protein>
    <submittedName>
        <fullName evidence="1">Uncharacterized protein</fullName>
    </submittedName>
</protein>
<dbReference type="EMBL" id="MW366843">
    <property type="protein sequence ID" value="QQO90302.1"/>
    <property type="molecule type" value="Genomic_DNA"/>
</dbReference>
<keyword evidence="2" id="KW-1185">Reference proteome</keyword>
<accession>A0A7T8IW17</accession>
<evidence type="ECO:0000313" key="2">
    <source>
        <dbReference type="Proteomes" id="UP000596123"/>
    </source>
</evidence>
<name>A0A7T8IW17_9CAUD</name>